<accession>A0A0B1SCV9</accession>
<protein>
    <submittedName>
        <fullName evidence="5">Zinc finger, C3HC4 type</fullName>
    </submittedName>
</protein>
<evidence type="ECO:0000256" key="1">
    <source>
        <dbReference type="ARBA" id="ARBA00022723"/>
    </source>
</evidence>
<dbReference type="PROSITE" id="PS51292">
    <property type="entry name" value="ZF_RING_CH"/>
    <property type="match status" value="1"/>
</dbReference>
<proteinExistence type="predicted"/>
<dbReference type="Pfam" id="PF12906">
    <property type="entry name" value="RINGv"/>
    <property type="match status" value="1"/>
</dbReference>
<evidence type="ECO:0000313" key="6">
    <source>
        <dbReference type="Proteomes" id="UP000053660"/>
    </source>
</evidence>
<dbReference type="SUPFAM" id="SSF57850">
    <property type="entry name" value="RING/U-box"/>
    <property type="match status" value="1"/>
</dbReference>
<reference evidence="5 6" key="1">
    <citation type="submission" date="2014-03" db="EMBL/GenBank/DDBJ databases">
        <title>Draft genome of the hookworm Oesophagostomum dentatum.</title>
        <authorList>
            <person name="Mitreva M."/>
        </authorList>
    </citation>
    <scope>NUCLEOTIDE SEQUENCE [LARGE SCALE GENOMIC DNA]</scope>
    <source>
        <strain evidence="5 6">OD-Hann</strain>
    </source>
</reference>
<sequence length="107" mass="11993">PTSSTLPLQLPPAMGLVASCVLSVTDGDRVCKFCYGEDDQNGRWLRPCMCSGSLKWVHLGCFDRWMEKAPAQQQVQCQTCRGFIWDVLTAGWRRLLRNNKCSARLAG</sequence>
<organism evidence="5 6">
    <name type="scientific">Oesophagostomum dentatum</name>
    <name type="common">Nodular worm</name>
    <dbReference type="NCBI Taxonomy" id="61180"/>
    <lineage>
        <taxon>Eukaryota</taxon>
        <taxon>Metazoa</taxon>
        <taxon>Ecdysozoa</taxon>
        <taxon>Nematoda</taxon>
        <taxon>Chromadorea</taxon>
        <taxon>Rhabditida</taxon>
        <taxon>Rhabditina</taxon>
        <taxon>Rhabditomorpha</taxon>
        <taxon>Strongyloidea</taxon>
        <taxon>Strongylidae</taxon>
        <taxon>Oesophagostomum</taxon>
    </lineage>
</organism>
<feature type="non-terminal residue" evidence="5">
    <location>
        <position position="1"/>
    </location>
</feature>
<evidence type="ECO:0000259" key="4">
    <source>
        <dbReference type="PROSITE" id="PS51292"/>
    </source>
</evidence>
<dbReference type="EMBL" id="KN577239">
    <property type="protein sequence ID" value="KHJ82764.1"/>
    <property type="molecule type" value="Genomic_DNA"/>
</dbReference>
<name>A0A0B1SCV9_OESDE</name>
<keyword evidence="3" id="KW-0862">Zinc</keyword>
<dbReference type="InterPro" id="IPR013083">
    <property type="entry name" value="Znf_RING/FYVE/PHD"/>
</dbReference>
<dbReference type="Proteomes" id="UP000053660">
    <property type="component" value="Unassembled WGS sequence"/>
</dbReference>
<dbReference type="SMART" id="SM00744">
    <property type="entry name" value="RINGv"/>
    <property type="match status" value="1"/>
</dbReference>
<feature type="domain" description="RING-CH-type" evidence="4">
    <location>
        <begin position="23"/>
        <end position="87"/>
    </location>
</feature>
<keyword evidence="2" id="KW-0863">Zinc-finger</keyword>
<dbReference type="InterPro" id="IPR011016">
    <property type="entry name" value="Znf_RING-CH"/>
</dbReference>
<dbReference type="AlphaFoldDB" id="A0A0B1SCV9"/>
<evidence type="ECO:0000256" key="3">
    <source>
        <dbReference type="ARBA" id="ARBA00022833"/>
    </source>
</evidence>
<dbReference type="GO" id="GO:0008270">
    <property type="term" value="F:zinc ion binding"/>
    <property type="evidence" value="ECO:0007669"/>
    <property type="project" value="UniProtKB-KW"/>
</dbReference>
<evidence type="ECO:0000313" key="5">
    <source>
        <dbReference type="EMBL" id="KHJ82764.1"/>
    </source>
</evidence>
<keyword evidence="6" id="KW-1185">Reference proteome</keyword>
<dbReference type="CDD" id="cd16495">
    <property type="entry name" value="RING_CH-C4HC3_MARCH"/>
    <property type="match status" value="1"/>
</dbReference>
<dbReference type="OrthoDB" id="264354at2759"/>
<evidence type="ECO:0000256" key="2">
    <source>
        <dbReference type="ARBA" id="ARBA00022771"/>
    </source>
</evidence>
<keyword evidence="1" id="KW-0479">Metal-binding</keyword>
<dbReference type="Gene3D" id="3.30.40.10">
    <property type="entry name" value="Zinc/RING finger domain, C3HC4 (zinc finger)"/>
    <property type="match status" value="1"/>
</dbReference>
<gene>
    <name evidence="5" type="ORF">OESDEN_17541</name>
</gene>